<keyword evidence="5" id="KW-1185">Reference proteome</keyword>
<dbReference type="InterPro" id="IPR051011">
    <property type="entry name" value="Metal_resp_trans_reg"/>
</dbReference>
<dbReference type="InterPro" id="IPR036388">
    <property type="entry name" value="WH-like_DNA-bd_sf"/>
</dbReference>
<dbReference type="HOGENOM" id="CLU_097806_7_3_2"/>
<evidence type="ECO:0000313" key="5">
    <source>
        <dbReference type="Proteomes" id="UP000001400"/>
    </source>
</evidence>
<dbReference type="InterPro" id="IPR036390">
    <property type="entry name" value="WH_DNA-bd_sf"/>
</dbReference>
<dbReference type="GO" id="GO:0003677">
    <property type="term" value="F:DNA binding"/>
    <property type="evidence" value="ECO:0007669"/>
    <property type="project" value="UniProtKB-KW"/>
</dbReference>
<keyword evidence="3" id="KW-0804">Transcription</keyword>
<dbReference type="PROSITE" id="PS50987">
    <property type="entry name" value="HTH_ARSR_2"/>
    <property type="match status" value="1"/>
</dbReference>
<dbReference type="PANTHER" id="PTHR43132">
    <property type="entry name" value="ARSENICAL RESISTANCE OPERON REPRESSOR ARSR-RELATED"/>
    <property type="match status" value="1"/>
</dbReference>
<protein>
    <submittedName>
        <fullName evidence="4">Transcriptional regulator, ArsR family</fullName>
    </submittedName>
</protein>
<dbReference type="SMART" id="SM00418">
    <property type="entry name" value="HTH_ARSR"/>
    <property type="match status" value="1"/>
</dbReference>
<dbReference type="OrthoDB" id="46231at2157"/>
<keyword evidence="2" id="KW-0238">DNA-binding</keyword>
<dbReference type="SUPFAM" id="SSF46785">
    <property type="entry name" value="Winged helix' DNA-binding domain"/>
    <property type="match status" value="1"/>
</dbReference>
<evidence type="ECO:0000256" key="3">
    <source>
        <dbReference type="ARBA" id="ARBA00023163"/>
    </source>
</evidence>
<dbReference type="Proteomes" id="UP000001400">
    <property type="component" value="Chromosome"/>
</dbReference>
<dbReference type="CDD" id="cd00090">
    <property type="entry name" value="HTH_ARSR"/>
    <property type="match status" value="1"/>
</dbReference>
<dbReference type="GO" id="GO:0003700">
    <property type="term" value="F:DNA-binding transcription factor activity"/>
    <property type="evidence" value="ECO:0007669"/>
    <property type="project" value="InterPro"/>
</dbReference>
<proteinExistence type="predicted"/>
<organism evidence="4 5">
    <name type="scientific">Aciduliprofundum boonei (strain DSM 19572 / T469)</name>
    <dbReference type="NCBI Taxonomy" id="439481"/>
    <lineage>
        <taxon>Archaea</taxon>
        <taxon>Methanobacteriati</taxon>
        <taxon>Thermoplasmatota</taxon>
        <taxon>DHVE2 group</taxon>
        <taxon>Candidatus Aciduliprofundum</taxon>
    </lineage>
</organism>
<evidence type="ECO:0000256" key="1">
    <source>
        <dbReference type="ARBA" id="ARBA00023015"/>
    </source>
</evidence>
<dbReference type="InterPro" id="IPR011991">
    <property type="entry name" value="ArsR-like_HTH"/>
</dbReference>
<dbReference type="eggNOG" id="arCOG01680">
    <property type="taxonomic scope" value="Archaea"/>
</dbReference>
<dbReference type="Gene3D" id="1.10.10.10">
    <property type="entry name" value="Winged helix-like DNA-binding domain superfamily/Winged helix DNA-binding domain"/>
    <property type="match status" value="1"/>
</dbReference>
<gene>
    <name evidence="4" type="ordered locus">Aboo_0684</name>
</gene>
<evidence type="ECO:0000313" key="4">
    <source>
        <dbReference type="EMBL" id="ADD08495.1"/>
    </source>
</evidence>
<dbReference type="RefSeq" id="WP_008082285.1">
    <property type="nucleotide sequence ID" value="NC_013926.1"/>
</dbReference>
<dbReference type="EMBL" id="CP001941">
    <property type="protein sequence ID" value="ADD08495.1"/>
    <property type="molecule type" value="Genomic_DNA"/>
</dbReference>
<dbReference type="InterPro" id="IPR001845">
    <property type="entry name" value="HTH_ArsR_DNA-bd_dom"/>
</dbReference>
<dbReference type="GeneID" id="8827630"/>
<name>B5I9N2_ACIB4</name>
<dbReference type="PRINTS" id="PR00778">
    <property type="entry name" value="HTHARSR"/>
</dbReference>
<dbReference type="Pfam" id="PF01022">
    <property type="entry name" value="HTH_5"/>
    <property type="match status" value="1"/>
</dbReference>
<dbReference type="KEGG" id="abi:Aboo_0684"/>
<dbReference type="STRING" id="439481.Aboo_0684"/>
<keyword evidence="1" id="KW-0805">Transcription regulation</keyword>
<accession>B5I9N2</accession>
<dbReference type="NCBIfam" id="NF033788">
    <property type="entry name" value="HTH_metalloreg"/>
    <property type="match status" value="1"/>
</dbReference>
<dbReference type="PANTHER" id="PTHR43132:SF2">
    <property type="entry name" value="ARSENICAL RESISTANCE OPERON REPRESSOR ARSR-RELATED"/>
    <property type="match status" value="1"/>
</dbReference>
<evidence type="ECO:0000256" key="2">
    <source>
        <dbReference type="ARBA" id="ARBA00023125"/>
    </source>
</evidence>
<dbReference type="AlphaFoldDB" id="B5I9N2"/>
<sequence>MVQKIPEKIKKEIEAKGGIEKIIKEIPPKKDIKKIAFIHHALSDEIRLKILFFLNIQESCVCLIKEITGLSYSKLSYHLKILKDAGLIKSRKLGNYIIYSISKKGKFFIDKCMIK</sequence>
<reference evidence="4" key="1">
    <citation type="submission" date="2010-02" db="EMBL/GenBank/DDBJ databases">
        <title>Complete sequence of Aciduliprofundum boonei T469.</title>
        <authorList>
            <consortium name="US DOE Joint Genome Institute"/>
            <person name="Lucas S."/>
            <person name="Copeland A."/>
            <person name="Lapidus A."/>
            <person name="Cheng J.-F."/>
            <person name="Bruce D."/>
            <person name="Goodwin L."/>
            <person name="Pitluck S."/>
            <person name="Saunders E."/>
            <person name="Detter J.C."/>
            <person name="Han C."/>
            <person name="Tapia R."/>
            <person name="Land M."/>
            <person name="Hauser L."/>
            <person name="Kyrpides N."/>
            <person name="Mikhailova N."/>
            <person name="Flores G."/>
            <person name="Reysenbach A.-L."/>
            <person name="Woyke T."/>
        </authorList>
    </citation>
    <scope>NUCLEOTIDE SEQUENCE</scope>
    <source>
        <strain evidence="4">T469</strain>
    </source>
</reference>